<dbReference type="SUPFAM" id="SSF51905">
    <property type="entry name" value="FAD/NAD(P)-binding domain"/>
    <property type="match status" value="1"/>
</dbReference>
<comment type="similarity">
    <text evidence="1">Belongs to the GMC oxidoreductase family.</text>
</comment>
<feature type="domain" description="Glucose-methanol-choline oxidoreductase N-terminal" evidence="3">
    <location>
        <begin position="336"/>
        <end position="350"/>
    </location>
</feature>
<dbReference type="Gene3D" id="3.50.50.60">
    <property type="entry name" value="FAD/NAD(P)-binding domain"/>
    <property type="match status" value="1"/>
</dbReference>
<evidence type="ECO:0000256" key="1">
    <source>
        <dbReference type="ARBA" id="ARBA00010790"/>
    </source>
</evidence>
<dbReference type="InterPro" id="IPR007867">
    <property type="entry name" value="GMC_OxRtase_C"/>
</dbReference>
<proteinExistence type="inferred from homology"/>
<feature type="signal peptide" evidence="2">
    <location>
        <begin position="1"/>
        <end position="19"/>
    </location>
</feature>
<dbReference type="InterPro" id="IPR012132">
    <property type="entry name" value="GMC_OxRdtase"/>
</dbReference>
<reference evidence="4 5" key="1">
    <citation type="submission" date="2024-06" db="EMBL/GenBank/DDBJ databases">
        <title>Complete genome of Phlyctema vagabunda strain 19-DSS-EL-015.</title>
        <authorList>
            <person name="Fiorenzani C."/>
        </authorList>
    </citation>
    <scope>NUCLEOTIDE SEQUENCE [LARGE SCALE GENOMIC DNA]</scope>
    <source>
        <strain evidence="4 5">19-DSS-EL-015</strain>
    </source>
</reference>
<accession>A0ABR4PSX6</accession>
<comment type="caution">
    <text evidence="4">The sequence shown here is derived from an EMBL/GenBank/DDBJ whole genome shotgun (WGS) entry which is preliminary data.</text>
</comment>
<dbReference type="EMBL" id="JBFCZG010000002">
    <property type="protein sequence ID" value="KAL3426483.1"/>
    <property type="molecule type" value="Genomic_DNA"/>
</dbReference>
<dbReference type="SUPFAM" id="SSF54373">
    <property type="entry name" value="FAD-linked reductases, C-terminal domain"/>
    <property type="match status" value="1"/>
</dbReference>
<name>A0ABR4PSX6_9HELO</name>
<evidence type="ECO:0000259" key="3">
    <source>
        <dbReference type="PROSITE" id="PS00624"/>
    </source>
</evidence>
<dbReference type="PANTHER" id="PTHR11552">
    <property type="entry name" value="GLUCOSE-METHANOL-CHOLINE GMC OXIDOREDUCTASE"/>
    <property type="match status" value="1"/>
</dbReference>
<keyword evidence="5" id="KW-1185">Reference proteome</keyword>
<evidence type="ECO:0000256" key="2">
    <source>
        <dbReference type="SAM" id="SignalP"/>
    </source>
</evidence>
<organism evidence="4 5">
    <name type="scientific">Phlyctema vagabunda</name>
    <dbReference type="NCBI Taxonomy" id="108571"/>
    <lineage>
        <taxon>Eukaryota</taxon>
        <taxon>Fungi</taxon>
        <taxon>Dikarya</taxon>
        <taxon>Ascomycota</taxon>
        <taxon>Pezizomycotina</taxon>
        <taxon>Leotiomycetes</taxon>
        <taxon>Helotiales</taxon>
        <taxon>Dermateaceae</taxon>
        <taxon>Phlyctema</taxon>
    </lineage>
</organism>
<protein>
    <submittedName>
        <fullName evidence="4">Alcohol dehydrogenase</fullName>
    </submittedName>
</protein>
<dbReference type="Pfam" id="PF13450">
    <property type="entry name" value="NAD_binding_8"/>
    <property type="match status" value="1"/>
</dbReference>
<dbReference type="PROSITE" id="PS00624">
    <property type="entry name" value="GMC_OXRED_2"/>
    <property type="match status" value="1"/>
</dbReference>
<dbReference type="PANTHER" id="PTHR11552:SF100">
    <property type="entry name" value="DEHYDROGENASE, PUTATIVE (AFU_ORTHOLOGUE AFUA_5G00630)-RELATED"/>
    <property type="match status" value="1"/>
</dbReference>
<dbReference type="InterPro" id="IPR000172">
    <property type="entry name" value="GMC_OxRdtase_N"/>
</dbReference>
<dbReference type="InterPro" id="IPR036188">
    <property type="entry name" value="FAD/NAD-bd_sf"/>
</dbReference>
<gene>
    <name evidence="4" type="ORF">PVAG01_03274</name>
</gene>
<evidence type="ECO:0000313" key="5">
    <source>
        <dbReference type="Proteomes" id="UP001629113"/>
    </source>
</evidence>
<keyword evidence="2" id="KW-0732">Signal</keyword>
<sequence>MKLLIHLVLFHATSPFISGALATSNSSLEYEYIIVGSGAGGGPLACRLAMAGHSTLLIESGNDQGGNVNISVPGYQAVVTQDPKLRWDMFVNHYQDQERAKRDPKYTYQVGPYQYYVGPNPPPDATDLGILYPRAGTLGGCISHNALIWITPHASDWNSIAQITGDNSWAATNMNQYLEKVYQWLPTEPTDPTILLNDTMLTQHLAGGASVVGIGPDPLNAVTGLSNALLNNPNSRLNPARDSTEGFFQIPLTMKSGTRTAVRDFIMSIIAQGYPLSVRPNCHVTKINFDTSGSVPIATGVDFLDGQYLYKASPLSSGIGTPGNATASKEVIIAAGSFNTPQLLKLSGIGAIEELSRFNISIFDNLPGVGTNMQDRYEIPVNVKHENDFQILKGCTFDGKGHDICLRKWQENLNVLAQRGAYATNGLAATMAVNSDFASTSDIDLYIFGGPVHFTGYFPQWGDAAVADHQHFSWYTLKAHTRNRAGTVELRSTNPLDPPIVNFNYFDTGTTAGGADQLDLDAMIQAINMSRKALDEYSVYSLLGGDSFVEESPGPSIVTPEDIGQYIKDRAWGHHASCTCPIGADDDTNAVLDSKFRVRGVENLRVVDASVFPTIPGIFIQAAIFMVSEKAADVILNG</sequence>
<evidence type="ECO:0000313" key="4">
    <source>
        <dbReference type="EMBL" id="KAL3426483.1"/>
    </source>
</evidence>
<feature type="chain" id="PRO_5046894895" evidence="2">
    <location>
        <begin position="20"/>
        <end position="638"/>
    </location>
</feature>
<dbReference type="PIRSF" id="PIRSF000137">
    <property type="entry name" value="Alcohol_oxidase"/>
    <property type="match status" value="1"/>
</dbReference>
<dbReference type="Pfam" id="PF05199">
    <property type="entry name" value="GMC_oxred_C"/>
    <property type="match status" value="1"/>
</dbReference>
<dbReference type="Pfam" id="PF00732">
    <property type="entry name" value="GMC_oxred_N"/>
    <property type="match status" value="1"/>
</dbReference>
<dbReference type="Gene3D" id="3.30.560.10">
    <property type="entry name" value="Glucose Oxidase, domain 3"/>
    <property type="match status" value="1"/>
</dbReference>
<dbReference type="Proteomes" id="UP001629113">
    <property type="component" value="Unassembled WGS sequence"/>
</dbReference>